<dbReference type="Proteomes" id="UP000185984">
    <property type="component" value="Unassembled WGS sequence"/>
</dbReference>
<reference evidence="1 2" key="1">
    <citation type="submission" date="2016-11" db="EMBL/GenBank/DDBJ databases">
        <title>Draft Genome Sequences of Nine Cyanobacterial Strains from Diverse Habitats.</title>
        <authorList>
            <person name="Zhu T."/>
            <person name="Hou S."/>
            <person name="Lu X."/>
            <person name="Hess W.R."/>
        </authorList>
    </citation>
    <scope>NUCLEOTIDE SEQUENCE [LARGE SCALE GENOMIC DNA]</scope>
    <source>
        <strain evidence="1 2">5.2 s.c.1</strain>
    </source>
</reference>
<gene>
    <name evidence="1" type="ORF">NIES1031_20035</name>
</gene>
<evidence type="ECO:0000313" key="1">
    <source>
        <dbReference type="EMBL" id="OKH22451.1"/>
    </source>
</evidence>
<dbReference type="AlphaFoldDB" id="A0A1U7HFX9"/>
<name>A0A1U7HFX9_9CHRO</name>
<dbReference type="EMBL" id="MRCC01000020">
    <property type="protein sequence ID" value="OKH22451.1"/>
    <property type="molecule type" value="Genomic_DNA"/>
</dbReference>
<proteinExistence type="predicted"/>
<sequence>MNKFGDWKSFARGWKTYCLQDYLPQKPYAIARRSFLMKKYFFVVENSRKFEERSNLSAE</sequence>
<accession>A0A1U7HFX9</accession>
<dbReference type="STRING" id="247279.NIES1031_20035"/>
<evidence type="ECO:0000313" key="2">
    <source>
        <dbReference type="Proteomes" id="UP000185984"/>
    </source>
</evidence>
<comment type="caution">
    <text evidence="1">The sequence shown here is derived from an EMBL/GenBank/DDBJ whole genome shotgun (WGS) entry which is preliminary data.</text>
</comment>
<protein>
    <submittedName>
        <fullName evidence="1">Uncharacterized protein</fullName>
    </submittedName>
</protein>
<organism evidence="1 2">
    <name type="scientific">Chroogloeocystis siderophila 5.2 s.c.1</name>
    <dbReference type="NCBI Taxonomy" id="247279"/>
    <lineage>
        <taxon>Bacteria</taxon>
        <taxon>Bacillati</taxon>
        <taxon>Cyanobacteriota</taxon>
        <taxon>Cyanophyceae</taxon>
        <taxon>Oscillatoriophycideae</taxon>
        <taxon>Chroococcales</taxon>
        <taxon>Chroococcaceae</taxon>
        <taxon>Chroogloeocystis</taxon>
    </lineage>
</organism>
<keyword evidence="2" id="KW-1185">Reference proteome</keyword>